<dbReference type="Proteomes" id="UP000050795">
    <property type="component" value="Unassembled WGS sequence"/>
</dbReference>
<dbReference type="WBParaSite" id="TREG1_121310.1">
    <property type="protein sequence ID" value="TREG1_121310.1"/>
    <property type="gene ID" value="TREG1_121310"/>
</dbReference>
<protein>
    <submittedName>
        <fullName evidence="3">Uncharacterized protein</fullName>
    </submittedName>
</protein>
<proteinExistence type="predicted"/>
<evidence type="ECO:0000313" key="3">
    <source>
        <dbReference type="WBParaSite" id="TREG1_121310.1"/>
    </source>
</evidence>
<feature type="chain" id="PRO_5041720614" evidence="1">
    <location>
        <begin position="24"/>
        <end position="81"/>
    </location>
</feature>
<name>A0AA85J165_TRIRE</name>
<reference evidence="2" key="1">
    <citation type="submission" date="2022-06" db="EMBL/GenBank/DDBJ databases">
        <authorList>
            <person name="Berger JAMES D."/>
            <person name="Berger JAMES D."/>
        </authorList>
    </citation>
    <scope>NUCLEOTIDE SEQUENCE [LARGE SCALE GENOMIC DNA]</scope>
</reference>
<keyword evidence="1" id="KW-0732">Signal</keyword>
<sequence>MFKGRFPLLLLFIISLLLDEGESRMSVKRLKNLRKNLFDLYVIFWGWIQKCYLNKDNWEDVFFGEFKAATSQATSLLSTEA</sequence>
<dbReference type="AlphaFoldDB" id="A0AA85J165"/>
<keyword evidence="2" id="KW-1185">Reference proteome</keyword>
<accession>A0AA85J165</accession>
<evidence type="ECO:0000256" key="1">
    <source>
        <dbReference type="SAM" id="SignalP"/>
    </source>
</evidence>
<reference evidence="3" key="2">
    <citation type="submission" date="2023-11" db="UniProtKB">
        <authorList>
            <consortium name="WormBaseParasite"/>
        </authorList>
    </citation>
    <scope>IDENTIFICATION</scope>
</reference>
<feature type="signal peptide" evidence="1">
    <location>
        <begin position="1"/>
        <end position="23"/>
    </location>
</feature>
<evidence type="ECO:0000313" key="2">
    <source>
        <dbReference type="Proteomes" id="UP000050795"/>
    </source>
</evidence>
<organism evidence="2 3">
    <name type="scientific">Trichobilharzia regenti</name>
    <name type="common">Nasal bird schistosome</name>
    <dbReference type="NCBI Taxonomy" id="157069"/>
    <lineage>
        <taxon>Eukaryota</taxon>
        <taxon>Metazoa</taxon>
        <taxon>Spiralia</taxon>
        <taxon>Lophotrochozoa</taxon>
        <taxon>Platyhelminthes</taxon>
        <taxon>Trematoda</taxon>
        <taxon>Digenea</taxon>
        <taxon>Strigeidida</taxon>
        <taxon>Schistosomatoidea</taxon>
        <taxon>Schistosomatidae</taxon>
        <taxon>Trichobilharzia</taxon>
    </lineage>
</organism>